<dbReference type="AlphaFoldDB" id="W0E5A1"/>
<proteinExistence type="inferred from homology"/>
<evidence type="ECO:0000313" key="2">
    <source>
        <dbReference type="EMBL" id="AHF04389.1"/>
    </source>
</evidence>
<dbReference type="Gene3D" id="2.30.30.140">
    <property type="match status" value="1"/>
</dbReference>
<comment type="similarity">
    <text evidence="1">Belongs to the HupF/HypC family.</text>
</comment>
<dbReference type="OrthoDB" id="9806017at2"/>
<dbReference type="PANTHER" id="PTHR35177">
    <property type="entry name" value="HYDROGENASE MATURATION FACTOR HYBG"/>
    <property type="match status" value="1"/>
</dbReference>
<dbReference type="HOGENOM" id="CLU_159381_0_0_6"/>
<dbReference type="GO" id="GO:1902670">
    <property type="term" value="F:carbon dioxide binding"/>
    <property type="evidence" value="ECO:0007669"/>
    <property type="project" value="TreeGrafter"/>
</dbReference>
<dbReference type="eggNOG" id="COG0298">
    <property type="taxonomic scope" value="Bacteria"/>
</dbReference>
<dbReference type="PRINTS" id="PR00445">
    <property type="entry name" value="HUPFHYPC"/>
</dbReference>
<dbReference type="Pfam" id="PF01455">
    <property type="entry name" value="HupF_HypC"/>
    <property type="match status" value="1"/>
</dbReference>
<evidence type="ECO:0000313" key="3">
    <source>
        <dbReference type="Proteomes" id="UP000005275"/>
    </source>
</evidence>
<dbReference type="STRING" id="765910.MARPU_11450"/>
<dbReference type="Proteomes" id="UP000005275">
    <property type="component" value="Chromosome"/>
</dbReference>
<protein>
    <submittedName>
        <fullName evidence="2">Hydrogenase</fullName>
    </submittedName>
</protein>
<dbReference type="KEGG" id="mpur:MARPU_11450"/>
<reference evidence="2 3" key="1">
    <citation type="submission" date="2013-12" db="EMBL/GenBank/DDBJ databases">
        <authorList>
            <consortium name="DOE Joint Genome Institute"/>
            <person name="Bryant D.A."/>
            <person name="Huntemann M."/>
            <person name="Han J."/>
            <person name="Chen A."/>
            <person name="Kyrpides N."/>
            <person name="Mavromatis K."/>
            <person name="Markowitz V."/>
            <person name="Palaniappan K."/>
            <person name="Ivanova N."/>
            <person name="Schaumberg A."/>
            <person name="Pati A."/>
            <person name="Liolios K."/>
            <person name="Nordberg H.P."/>
            <person name="Cantor M.N."/>
            <person name="Hua S.X."/>
            <person name="Woyke T."/>
        </authorList>
    </citation>
    <scope>NUCLEOTIDE SEQUENCE [LARGE SCALE GENOMIC DNA]</scope>
    <source>
        <strain evidence="2 3">984</strain>
    </source>
</reference>
<organism evidence="2 3">
    <name type="scientific">Marichromatium purpuratum 984</name>
    <dbReference type="NCBI Taxonomy" id="765910"/>
    <lineage>
        <taxon>Bacteria</taxon>
        <taxon>Pseudomonadati</taxon>
        <taxon>Pseudomonadota</taxon>
        <taxon>Gammaproteobacteria</taxon>
        <taxon>Chromatiales</taxon>
        <taxon>Chromatiaceae</taxon>
        <taxon>Marichromatium</taxon>
    </lineage>
</organism>
<sequence length="99" mass="11065">MCIGVPMEVIESGPCWAWCVDGEQRRRVDMRLVGEQPPGTWVLVFLDSARELMDPGEAQRVRDALLAVELALAGESVDHLFADLIGREPQLPEHLRAKD</sequence>
<dbReference type="RefSeq" id="WP_005223649.1">
    <property type="nucleotide sequence ID" value="NZ_CP007031.1"/>
</dbReference>
<dbReference type="GO" id="GO:0005506">
    <property type="term" value="F:iron ion binding"/>
    <property type="evidence" value="ECO:0007669"/>
    <property type="project" value="TreeGrafter"/>
</dbReference>
<dbReference type="NCBIfam" id="TIGR00074">
    <property type="entry name" value="hypC_hupF"/>
    <property type="match status" value="1"/>
</dbReference>
<dbReference type="SUPFAM" id="SSF159127">
    <property type="entry name" value="HupF/HypC-like"/>
    <property type="match status" value="1"/>
</dbReference>
<accession>W0E5A1</accession>
<evidence type="ECO:0000256" key="1">
    <source>
        <dbReference type="ARBA" id="ARBA00006018"/>
    </source>
</evidence>
<dbReference type="PANTHER" id="PTHR35177:SF2">
    <property type="entry name" value="HYDROGENASE MATURATION FACTOR HYBG"/>
    <property type="match status" value="1"/>
</dbReference>
<name>W0E5A1_MARPU</name>
<dbReference type="EMBL" id="CP007031">
    <property type="protein sequence ID" value="AHF04389.1"/>
    <property type="molecule type" value="Genomic_DNA"/>
</dbReference>
<keyword evidence="3" id="KW-1185">Reference proteome</keyword>
<dbReference type="InterPro" id="IPR001109">
    <property type="entry name" value="Hydrogenase_HupF/HypC"/>
</dbReference>
<dbReference type="GO" id="GO:0051604">
    <property type="term" value="P:protein maturation"/>
    <property type="evidence" value="ECO:0007669"/>
    <property type="project" value="TreeGrafter"/>
</dbReference>
<gene>
    <name evidence="2" type="ORF">MARPU_11450</name>
</gene>